<dbReference type="InterPro" id="IPR004448">
    <property type="entry name" value="Nitrate_reductase_NapE"/>
</dbReference>
<proteinExistence type="predicted"/>
<keyword evidence="3" id="KW-1185">Reference proteome</keyword>
<dbReference type="Proteomes" id="UP000236743">
    <property type="component" value="Unassembled WGS sequence"/>
</dbReference>
<dbReference type="EMBL" id="FNUY01000017">
    <property type="protein sequence ID" value="SEG80763.1"/>
    <property type="molecule type" value="Genomic_DNA"/>
</dbReference>
<name>A0A1H6D7F2_9HYPH</name>
<reference evidence="2 3" key="1">
    <citation type="submission" date="2016-10" db="EMBL/GenBank/DDBJ databases">
        <authorList>
            <person name="de Groot N.N."/>
        </authorList>
    </citation>
    <scope>NUCLEOTIDE SEQUENCE [LARGE SCALE GENOMIC DNA]</scope>
    <source>
        <strain evidence="2 3">DSM 26656</strain>
    </source>
</reference>
<sequence>MTETAGSGVPEADDRPTRRSEIAAFLVLAVLIWPIIAVGIVGGYGFLVWMSQVVLGPPGPPH</sequence>
<dbReference type="InterPro" id="IPR010649">
    <property type="entry name" value="NapE_TorE"/>
</dbReference>
<dbReference type="OrthoDB" id="7596241at2"/>
<evidence type="ECO:0000313" key="2">
    <source>
        <dbReference type="EMBL" id="SEG80763.1"/>
    </source>
</evidence>
<keyword evidence="1" id="KW-0812">Transmembrane</keyword>
<evidence type="ECO:0000313" key="3">
    <source>
        <dbReference type="Proteomes" id="UP000236743"/>
    </source>
</evidence>
<accession>A0A1H6D7F2</accession>
<gene>
    <name evidence="2" type="ORF">SAMN04488115_1174</name>
</gene>
<dbReference type="NCBIfam" id="TIGR02973">
    <property type="entry name" value="nitrate_rd_NapE"/>
    <property type="match status" value="1"/>
</dbReference>
<organism evidence="2 3">
    <name type="scientific">Bosea lathyri</name>
    <dbReference type="NCBI Taxonomy" id="1036778"/>
    <lineage>
        <taxon>Bacteria</taxon>
        <taxon>Pseudomonadati</taxon>
        <taxon>Pseudomonadota</taxon>
        <taxon>Alphaproteobacteria</taxon>
        <taxon>Hyphomicrobiales</taxon>
        <taxon>Boseaceae</taxon>
        <taxon>Bosea</taxon>
    </lineage>
</organism>
<feature type="transmembrane region" description="Helical" evidence="1">
    <location>
        <begin position="22"/>
        <end position="47"/>
    </location>
</feature>
<evidence type="ECO:0000256" key="1">
    <source>
        <dbReference type="SAM" id="Phobius"/>
    </source>
</evidence>
<keyword evidence="1" id="KW-0472">Membrane</keyword>
<dbReference type="AlphaFoldDB" id="A0A1H6D7F2"/>
<keyword evidence="1" id="KW-1133">Transmembrane helix</keyword>
<dbReference type="Pfam" id="PF06796">
    <property type="entry name" value="NapE"/>
    <property type="match status" value="1"/>
</dbReference>
<protein>
    <submittedName>
        <fullName evidence="2">Periplasmic nitrate reductase subunit NapE</fullName>
    </submittedName>
</protein>